<evidence type="ECO:0000313" key="1">
    <source>
        <dbReference type="EMBL" id="SVB30050.1"/>
    </source>
</evidence>
<organism evidence="1">
    <name type="scientific">marine metagenome</name>
    <dbReference type="NCBI Taxonomy" id="408172"/>
    <lineage>
        <taxon>unclassified sequences</taxon>
        <taxon>metagenomes</taxon>
        <taxon>ecological metagenomes</taxon>
    </lineage>
</organism>
<reference evidence="1" key="1">
    <citation type="submission" date="2018-05" db="EMBL/GenBank/DDBJ databases">
        <authorList>
            <person name="Lanie J.A."/>
            <person name="Ng W.-L."/>
            <person name="Kazmierczak K.M."/>
            <person name="Andrzejewski T.M."/>
            <person name="Davidsen T.M."/>
            <person name="Wayne K.J."/>
            <person name="Tettelin H."/>
            <person name="Glass J.I."/>
            <person name="Rusch D."/>
            <person name="Podicherti R."/>
            <person name="Tsui H.-C.T."/>
            <person name="Winkler M.E."/>
        </authorList>
    </citation>
    <scope>NUCLEOTIDE SEQUENCE</scope>
</reference>
<proteinExistence type="predicted"/>
<name>A0A382CV73_9ZZZZ</name>
<dbReference type="AlphaFoldDB" id="A0A382CV73"/>
<sequence length="39" mass="4360">MAFALSGSVSGFGWKLVMVQLVNVERAPQRIARRDQLEV</sequence>
<accession>A0A382CV73</accession>
<protein>
    <submittedName>
        <fullName evidence="1">Uncharacterized protein</fullName>
    </submittedName>
</protein>
<dbReference type="EMBL" id="UINC01036299">
    <property type="protein sequence ID" value="SVB30050.1"/>
    <property type="molecule type" value="Genomic_DNA"/>
</dbReference>
<gene>
    <name evidence="1" type="ORF">METZ01_LOCUS182904</name>
</gene>